<accession>A0A8H7F4N2</accession>
<keyword evidence="2" id="KW-0812">Transmembrane</keyword>
<feature type="region of interest" description="Disordered" evidence="1">
    <location>
        <begin position="1"/>
        <end position="21"/>
    </location>
</feature>
<comment type="caution">
    <text evidence="3">The sequence shown here is derived from an EMBL/GenBank/DDBJ whole genome shotgun (WGS) entry which is preliminary data.</text>
</comment>
<feature type="region of interest" description="Disordered" evidence="1">
    <location>
        <begin position="64"/>
        <end position="87"/>
    </location>
</feature>
<reference evidence="3 4" key="1">
    <citation type="journal article" name="Sci. Rep.">
        <title>Telomere-to-telomere assembled and centromere annotated genomes of the two main subspecies of the button mushroom Agaricus bisporus reveal especially polymorphic chromosome ends.</title>
        <authorList>
            <person name="Sonnenberg A.S.M."/>
            <person name="Sedaghat-Telgerd N."/>
            <person name="Lavrijssen B."/>
            <person name="Ohm R.A."/>
            <person name="Hendrickx P.M."/>
            <person name="Scholtmeijer K."/>
            <person name="Baars J.J.P."/>
            <person name="van Peer A."/>
        </authorList>
    </citation>
    <scope>NUCLEOTIDE SEQUENCE [LARGE SCALE GENOMIC DNA]</scope>
    <source>
        <strain evidence="3 4">H119_p4</strain>
    </source>
</reference>
<evidence type="ECO:0000313" key="4">
    <source>
        <dbReference type="Proteomes" id="UP000629468"/>
    </source>
</evidence>
<dbReference type="Proteomes" id="UP000629468">
    <property type="component" value="Unassembled WGS sequence"/>
</dbReference>
<name>A0A8H7F4N2_AGABI</name>
<keyword evidence="2" id="KW-1133">Transmembrane helix</keyword>
<dbReference type="AlphaFoldDB" id="A0A8H7F4N2"/>
<keyword evidence="2" id="KW-0472">Membrane</keyword>
<evidence type="ECO:0000256" key="2">
    <source>
        <dbReference type="SAM" id="Phobius"/>
    </source>
</evidence>
<organism evidence="3 4">
    <name type="scientific">Agaricus bisporus var. burnettii</name>
    <dbReference type="NCBI Taxonomy" id="192524"/>
    <lineage>
        <taxon>Eukaryota</taxon>
        <taxon>Fungi</taxon>
        <taxon>Dikarya</taxon>
        <taxon>Basidiomycota</taxon>
        <taxon>Agaricomycotina</taxon>
        <taxon>Agaricomycetes</taxon>
        <taxon>Agaricomycetidae</taxon>
        <taxon>Agaricales</taxon>
        <taxon>Agaricineae</taxon>
        <taxon>Agaricaceae</taxon>
        <taxon>Agaricus</taxon>
    </lineage>
</organism>
<protein>
    <submittedName>
        <fullName evidence="3">Uncharacterized protein</fullName>
    </submittedName>
</protein>
<sequence>MGGNAKIDSAGGRTWRIQDDQSSRQCSRAPKLYLWRMYILIKGAVLVFSVSGKKRSHYSTYGVLDHSADDQGSTLGQSQRREGPRSSATTIIYGPRALVSLWIDQSESSSCKASAPF</sequence>
<gene>
    <name evidence="3" type="ORF">Agabi119p4_5188</name>
</gene>
<dbReference type="EMBL" id="JABXXO010000006">
    <property type="protein sequence ID" value="KAF7776795.1"/>
    <property type="molecule type" value="Genomic_DNA"/>
</dbReference>
<feature type="transmembrane region" description="Helical" evidence="2">
    <location>
        <begin position="33"/>
        <end position="51"/>
    </location>
</feature>
<evidence type="ECO:0000313" key="3">
    <source>
        <dbReference type="EMBL" id="KAF7776795.1"/>
    </source>
</evidence>
<evidence type="ECO:0000256" key="1">
    <source>
        <dbReference type="SAM" id="MobiDB-lite"/>
    </source>
</evidence>
<proteinExistence type="predicted"/>